<name>A0ACB7XF91_9ERIC</name>
<gene>
    <name evidence="1" type="ORF">Vadar_002830</name>
</gene>
<comment type="caution">
    <text evidence="1">The sequence shown here is derived from an EMBL/GenBank/DDBJ whole genome shotgun (WGS) entry which is preliminary data.</text>
</comment>
<dbReference type="Proteomes" id="UP000828048">
    <property type="component" value="Chromosome 10"/>
</dbReference>
<protein>
    <submittedName>
        <fullName evidence="1">Uncharacterized protein</fullName>
    </submittedName>
</protein>
<evidence type="ECO:0000313" key="1">
    <source>
        <dbReference type="EMBL" id="KAH7839336.1"/>
    </source>
</evidence>
<dbReference type="EMBL" id="CM037160">
    <property type="protein sequence ID" value="KAH7839336.1"/>
    <property type="molecule type" value="Genomic_DNA"/>
</dbReference>
<accession>A0ACB7XF91</accession>
<proteinExistence type="predicted"/>
<reference evidence="1 2" key="1">
    <citation type="journal article" date="2021" name="Hortic Res">
        <title>High-quality reference genome and annotation aids understanding of berry development for evergreen blueberry (Vaccinium darrowii).</title>
        <authorList>
            <person name="Yu J."/>
            <person name="Hulse-Kemp A.M."/>
            <person name="Babiker E."/>
            <person name="Staton M."/>
        </authorList>
    </citation>
    <scope>NUCLEOTIDE SEQUENCE [LARGE SCALE GENOMIC DNA]</scope>
    <source>
        <strain evidence="2">cv. NJ 8807/NJ 8810</strain>
        <tissue evidence="1">Young leaf</tissue>
    </source>
</reference>
<evidence type="ECO:0000313" key="2">
    <source>
        <dbReference type="Proteomes" id="UP000828048"/>
    </source>
</evidence>
<organism evidence="1 2">
    <name type="scientific">Vaccinium darrowii</name>
    <dbReference type="NCBI Taxonomy" id="229202"/>
    <lineage>
        <taxon>Eukaryota</taxon>
        <taxon>Viridiplantae</taxon>
        <taxon>Streptophyta</taxon>
        <taxon>Embryophyta</taxon>
        <taxon>Tracheophyta</taxon>
        <taxon>Spermatophyta</taxon>
        <taxon>Magnoliopsida</taxon>
        <taxon>eudicotyledons</taxon>
        <taxon>Gunneridae</taxon>
        <taxon>Pentapetalae</taxon>
        <taxon>asterids</taxon>
        <taxon>Ericales</taxon>
        <taxon>Ericaceae</taxon>
        <taxon>Vaccinioideae</taxon>
        <taxon>Vaccinieae</taxon>
        <taxon>Vaccinium</taxon>
    </lineage>
</organism>
<keyword evidence="2" id="KW-1185">Reference proteome</keyword>
<sequence>MILLSWSRPVTVPCHDAKAGGVIGKLGSSRHEAAGPRGENANDLAGLGGVFLFIDERILESDVGGYVGGKVDVAYRQGRGSRVATSLVASRMHVGSLLGK</sequence>